<reference evidence="2" key="1">
    <citation type="submission" date="2022-10" db="EMBL/GenBank/DDBJ databases">
        <title>A novel bacterium of genus Hazenella, isolated from South China Sea.</title>
        <authorList>
            <person name="Huang H."/>
            <person name="Mo K."/>
            <person name="Hu Y."/>
        </authorList>
    </citation>
    <scope>NUCLEOTIDE SEQUENCE [LARGE SCALE GENOMIC DNA]</scope>
    <source>
        <strain evidence="2">IB182357</strain>
    </source>
</reference>
<gene>
    <name evidence="1" type="ORF">IC620_13295</name>
</gene>
<dbReference type="AlphaFoldDB" id="A0A926NHA6"/>
<comment type="caution">
    <text evidence="1">The sequence shown here is derived from an EMBL/GenBank/DDBJ whole genome shotgun (WGS) entry which is preliminary data.</text>
</comment>
<keyword evidence="2" id="KW-1185">Reference proteome</keyword>
<proteinExistence type="predicted"/>
<evidence type="ECO:0000313" key="1">
    <source>
        <dbReference type="EMBL" id="MBD1373323.1"/>
    </source>
</evidence>
<protein>
    <submittedName>
        <fullName evidence="1">Uncharacterized protein</fullName>
    </submittedName>
</protein>
<sequence>MSTPPSYNWIHEWLQGQLSADEMKQIQPYILKETWLSPSVLNRHWQNDSQEIPTRFQLNIDMKV</sequence>
<organism evidence="1 2">
    <name type="scientific">Polycladospora coralii</name>
    <dbReference type="NCBI Taxonomy" id="2771432"/>
    <lineage>
        <taxon>Bacteria</taxon>
        <taxon>Bacillati</taxon>
        <taxon>Bacillota</taxon>
        <taxon>Bacilli</taxon>
        <taxon>Bacillales</taxon>
        <taxon>Thermoactinomycetaceae</taxon>
        <taxon>Polycladospora</taxon>
    </lineage>
</organism>
<dbReference type="RefSeq" id="WP_191138122.1">
    <property type="nucleotide sequence ID" value="NZ_JACXAG020000001.1"/>
</dbReference>
<evidence type="ECO:0000313" key="2">
    <source>
        <dbReference type="Proteomes" id="UP000661691"/>
    </source>
</evidence>
<dbReference type="EMBL" id="JACXAH010000022">
    <property type="protein sequence ID" value="MBD1373323.1"/>
    <property type="molecule type" value="Genomic_DNA"/>
</dbReference>
<dbReference type="Proteomes" id="UP000661691">
    <property type="component" value="Unassembled WGS sequence"/>
</dbReference>
<name>A0A926NHA6_9BACL</name>
<accession>A0A926NHA6</accession>